<reference evidence="3" key="2">
    <citation type="submission" date="2025-08" db="UniProtKB">
        <authorList>
            <consortium name="RefSeq"/>
        </authorList>
    </citation>
    <scope>IDENTIFICATION</scope>
</reference>
<evidence type="ECO:0000259" key="1">
    <source>
        <dbReference type="Pfam" id="PF03171"/>
    </source>
</evidence>
<dbReference type="InterPro" id="IPR027443">
    <property type="entry name" value="IPNS-like_sf"/>
</dbReference>
<reference evidence="2" key="1">
    <citation type="journal article" date="2012" name="Nat. Commun.">
        <title>The genome of Prunus mume.</title>
        <authorList>
            <person name="Zhang Q."/>
            <person name="Chen W."/>
            <person name="Sun L."/>
            <person name="Zhao F."/>
            <person name="Huang B."/>
            <person name="Yang W."/>
            <person name="Tao Y."/>
            <person name="Wang J."/>
            <person name="Yuan Z."/>
            <person name="Fan G."/>
            <person name="Xing Z."/>
            <person name="Han C."/>
            <person name="Pan H."/>
            <person name="Zhong X."/>
            <person name="Shi W."/>
            <person name="Liang X."/>
            <person name="Du D."/>
            <person name="Sun F."/>
            <person name="Xu Z."/>
            <person name="Hao R."/>
            <person name="Lv T."/>
            <person name="Lv Y."/>
            <person name="Zheng Z."/>
            <person name="Sun M."/>
            <person name="Luo L."/>
            <person name="Cai M."/>
            <person name="Gao Y."/>
            <person name="Wang J."/>
            <person name="Yin Y."/>
            <person name="Xu X."/>
            <person name="Cheng T."/>
            <person name="Wang J."/>
        </authorList>
    </citation>
    <scope>NUCLEOTIDE SEQUENCE [LARGE SCALE GENOMIC DNA]</scope>
</reference>
<name>A0ABM1LUF4_PRUMU</name>
<dbReference type="Gene3D" id="2.60.120.330">
    <property type="entry name" value="B-lactam Antibiotic, Isopenicillin N Synthase, Chain"/>
    <property type="match status" value="2"/>
</dbReference>
<organism evidence="2 3">
    <name type="scientific">Prunus mume</name>
    <name type="common">Japanese apricot</name>
    <name type="synonym">Armeniaca mume</name>
    <dbReference type="NCBI Taxonomy" id="102107"/>
    <lineage>
        <taxon>Eukaryota</taxon>
        <taxon>Viridiplantae</taxon>
        <taxon>Streptophyta</taxon>
        <taxon>Embryophyta</taxon>
        <taxon>Tracheophyta</taxon>
        <taxon>Spermatophyta</taxon>
        <taxon>Magnoliopsida</taxon>
        <taxon>eudicotyledons</taxon>
        <taxon>Gunneridae</taxon>
        <taxon>Pentapetalae</taxon>
        <taxon>rosids</taxon>
        <taxon>fabids</taxon>
        <taxon>Rosales</taxon>
        <taxon>Rosaceae</taxon>
        <taxon>Amygdaloideae</taxon>
        <taxon>Amygdaleae</taxon>
        <taxon>Prunus</taxon>
    </lineage>
</organism>
<dbReference type="RefSeq" id="XP_016651031.1">
    <property type="nucleotide sequence ID" value="XM_016795545.1"/>
</dbReference>
<dbReference type="GeneID" id="103337009"/>
<sequence length="209" mass="24065">MARIPVVDFSKADSLKPGTSSWLSARKDVCRALEDLGCFMATILPSKVPPGLHKTIFDAFDEHFWPTENDQFCESVDLYAEVMAEIDEVVTRILFESCGVEKYHDNHFRLTFHNLRLIKYKVPEKLGGDVGLRSHTDKTFLSIAGDAFKVWSNGRIRSCKHRVTLRENEVRYSLGLFSFQEGVIQIPNELIDKDHPIQYKPVHLLYKFM</sequence>
<dbReference type="InterPro" id="IPR050231">
    <property type="entry name" value="Iron_ascorbate_oxido_reductase"/>
</dbReference>
<evidence type="ECO:0000313" key="2">
    <source>
        <dbReference type="Proteomes" id="UP000694861"/>
    </source>
</evidence>
<feature type="domain" description="Isopenicillin N synthase-like Fe(2+) 2OG dioxygenase" evidence="1">
    <location>
        <begin position="136"/>
        <end position="178"/>
    </location>
</feature>
<gene>
    <name evidence="3" type="primary">LOC103337009</name>
</gene>
<dbReference type="Proteomes" id="UP000694861">
    <property type="component" value="Linkage group LG7"/>
</dbReference>
<dbReference type="InterPro" id="IPR044861">
    <property type="entry name" value="IPNS-like_FE2OG_OXY"/>
</dbReference>
<proteinExistence type="predicted"/>
<accession>A0ABM1LUF4</accession>
<dbReference type="SUPFAM" id="SSF51197">
    <property type="entry name" value="Clavaminate synthase-like"/>
    <property type="match status" value="1"/>
</dbReference>
<protein>
    <submittedName>
        <fullName evidence="3">LOW QUALITY PROTEIN: 2-oxoglutarate-dependent dioxygenase AOP3-like</fullName>
    </submittedName>
</protein>
<dbReference type="Pfam" id="PF03171">
    <property type="entry name" value="2OG-FeII_Oxy"/>
    <property type="match status" value="1"/>
</dbReference>
<keyword evidence="2" id="KW-1185">Reference proteome</keyword>
<dbReference type="PANTHER" id="PTHR47990">
    <property type="entry name" value="2-OXOGLUTARATE (2OG) AND FE(II)-DEPENDENT OXYGENASE SUPERFAMILY PROTEIN-RELATED"/>
    <property type="match status" value="1"/>
</dbReference>
<evidence type="ECO:0000313" key="3">
    <source>
        <dbReference type="RefSeq" id="XP_016651031.1"/>
    </source>
</evidence>